<dbReference type="GeneID" id="107479893"/>
<organism evidence="2 3">
    <name type="scientific">Arachis duranensis</name>
    <name type="common">Wild peanut</name>
    <dbReference type="NCBI Taxonomy" id="130453"/>
    <lineage>
        <taxon>Eukaryota</taxon>
        <taxon>Viridiplantae</taxon>
        <taxon>Streptophyta</taxon>
        <taxon>Embryophyta</taxon>
        <taxon>Tracheophyta</taxon>
        <taxon>Spermatophyta</taxon>
        <taxon>Magnoliopsida</taxon>
        <taxon>eudicotyledons</taxon>
        <taxon>Gunneridae</taxon>
        <taxon>Pentapetalae</taxon>
        <taxon>rosids</taxon>
        <taxon>fabids</taxon>
        <taxon>Fabales</taxon>
        <taxon>Fabaceae</taxon>
        <taxon>Papilionoideae</taxon>
        <taxon>50 kb inversion clade</taxon>
        <taxon>dalbergioids sensu lato</taxon>
        <taxon>Dalbergieae</taxon>
        <taxon>Pterocarpus clade</taxon>
        <taxon>Arachis</taxon>
    </lineage>
</organism>
<evidence type="ECO:0000313" key="2">
    <source>
        <dbReference type="Proteomes" id="UP000515211"/>
    </source>
</evidence>
<evidence type="ECO:0000313" key="3">
    <source>
        <dbReference type="RefSeq" id="XP_015955476.1"/>
    </source>
</evidence>
<dbReference type="InterPro" id="IPR021109">
    <property type="entry name" value="Peptidase_aspartic_dom_sf"/>
</dbReference>
<keyword evidence="2" id="KW-1185">Reference proteome</keyword>
<feature type="region of interest" description="Disordered" evidence="1">
    <location>
        <begin position="169"/>
        <end position="221"/>
    </location>
</feature>
<reference evidence="3" key="2">
    <citation type="submission" date="2025-08" db="UniProtKB">
        <authorList>
            <consortium name="RefSeq"/>
        </authorList>
    </citation>
    <scope>IDENTIFICATION</scope>
    <source>
        <tissue evidence="3">Whole plant</tissue>
    </source>
</reference>
<accession>A0A6P4CQP6</accession>
<feature type="compositionally biased region" description="Basic and acidic residues" evidence="1">
    <location>
        <begin position="202"/>
        <end position="211"/>
    </location>
</feature>
<dbReference type="KEGG" id="adu:107479893"/>
<sequence length="221" mass="24571">MGAIPEKCGDPGPCIVTCVIGGVQFFDCMYDLGACVSIIPLSVYDALRLPPLKMSEAHFVLANQSIISVVEIAKDVMVSIKWLTFPIDFYILEMPPSVSGRPSSILLGRPFMKTSRFKLDAFSRTYSFEIDGRTVSFNLDEAMKHPAEDYSIFQCDIIDEIVAEVHQETAEEMTMEQGASVGKPSEYTEDTLSPPMTPDDQVPSHELKMELKPLPPHLKYA</sequence>
<dbReference type="RefSeq" id="XP_015955476.1">
    <property type="nucleotide sequence ID" value="XM_016099990.1"/>
</dbReference>
<dbReference type="CDD" id="cd00303">
    <property type="entry name" value="retropepsin_like"/>
    <property type="match status" value="1"/>
</dbReference>
<evidence type="ECO:0000256" key="1">
    <source>
        <dbReference type="SAM" id="MobiDB-lite"/>
    </source>
</evidence>
<dbReference type="Gene3D" id="2.40.70.10">
    <property type="entry name" value="Acid Proteases"/>
    <property type="match status" value="1"/>
</dbReference>
<dbReference type="PANTHER" id="PTHR33067:SF15">
    <property type="entry name" value="RNA-DIRECTED DNA POLYMERASE"/>
    <property type="match status" value="1"/>
</dbReference>
<gene>
    <name evidence="3" type="primary">LOC107479893</name>
</gene>
<reference evidence="2" key="1">
    <citation type="journal article" date="2016" name="Nat. Genet.">
        <title>The genome sequences of Arachis duranensis and Arachis ipaensis, the diploid ancestors of cultivated peanut.</title>
        <authorList>
            <person name="Bertioli D.J."/>
            <person name="Cannon S.B."/>
            <person name="Froenicke L."/>
            <person name="Huang G."/>
            <person name="Farmer A.D."/>
            <person name="Cannon E.K."/>
            <person name="Liu X."/>
            <person name="Gao D."/>
            <person name="Clevenger J."/>
            <person name="Dash S."/>
            <person name="Ren L."/>
            <person name="Moretzsohn M.C."/>
            <person name="Shirasawa K."/>
            <person name="Huang W."/>
            <person name="Vidigal B."/>
            <person name="Abernathy B."/>
            <person name="Chu Y."/>
            <person name="Niederhuth C.E."/>
            <person name="Umale P."/>
            <person name="Araujo A.C."/>
            <person name="Kozik A."/>
            <person name="Kim K.D."/>
            <person name="Burow M.D."/>
            <person name="Varshney R.K."/>
            <person name="Wang X."/>
            <person name="Zhang X."/>
            <person name="Barkley N."/>
            <person name="Guimaraes P.M."/>
            <person name="Isobe S."/>
            <person name="Guo B."/>
            <person name="Liao B."/>
            <person name="Stalker H.T."/>
            <person name="Schmitz R.J."/>
            <person name="Scheffler B.E."/>
            <person name="Leal-Bertioli S.C."/>
            <person name="Xun X."/>
            <person name="Jackson S.A."/>
            <person name="Michelmore R."/>
            <person name="Ozias-Akins P."/>
        </authorList>
    </citation>
    <scope>NUCLEOTIDE SEQUENCE [LARGE SCALE GENOMIC DNA]</scope>
    <source>
        <strain evidence="2">cv. V14167</strain>
    </source>
</reference>
<dbReference type="PANTHER" id="PTHR33067">
    <property type="entry name" value="RNA-DIRECTED DNA POLYMERASE-RELATED"/>
    <property type="match status" value="1"/>
</dbReference>
<dbReference type="AlphaFoldDB" id="A0A6P4CQP6"/>
<dbReference type="Proteomes" id="UP000515211">
    <property type="component" value="Chromosome 3"/>
</dbReference>
<proteinExistence type="predicted"/>
<protein>
    <submittedName>
        <fullName evidence="3">Uncharacterized protein LOC107479893</fullName>
    </submittedName>
</protein>
<name>A0A6P4CQP6_ARADU</name>